<feature type="coiled-coil region" evidence="1">
    <location>
        <begin position="175"/>
        <end position="219"/>
    </location>
</feature>
<organism evidence="3 4">
    <name type="scientific">Plasmodium relictum</name>
    <dbReference type="NCBI Taxonomy" id="85471"/>
    <lineage>
        <taxon>Eukaryota</taxon>
        <taxon>Sar</taxon>
        <taxon>Alveolata</taxon>
        <taxon>Apicomplexa</taxon>
        <taxon>Aconoidasida</taxon>
        <taxon>Haemosporida</taxon>
        <taxon>Plasmodiidae</taxon>
        <taxon>Plasmodium</taxon>
        <taxon>Plasmodium (Haemamoeba)</taxon>
    </lineage>
</organism>
<proteinExistence type="predicted"/>
<dbReference type="EMBL" id="LN835306">
    <property type="protein sequence ID" value="CRH00799.1"/>
    <property type="molecule type" value="Genomic_DNA"/>
</dbReference>
<protein>
    <submittedName>
        <fullName evidence="3">Uncharacterized protein</fullName>
    </submittedName>
</protein>
<dbReference type="RefSeq" id="XP_028533802.1">
    <property type="nucleotide sequence ID" value="XM_028677409.1"/>
</dbReference>
<feature type="region of interest" description="Disordered" evidence="2">
    <location>
        <begin position="1529"/>
        <end position="1548"/>
    </location>
</feature>
<evidence type="ECO:0000313" key="4">
    <source>
        <dbReference type="Proteomes" id="UP000220158"/>
    </source>
</evidence>
<evidence type="ECO:0000313" key="3">
    <source>
        <dbReference type="EMBL" id="CRH00799.1"/>
    </source>
</evidence>
<dbReference type="KEGG" id="prel:PRELSG_1114500"/>
<name>A0A1J1HB29_PLARL</name>
<dbReference type="VEuPathDB" id="PlasmoDB:PRELSG_1114500"/>
<evidence type="ECO:0000256" key="1">
    <source>
        <dbReference type="SAM" id="Coils"/>
    </source>
</evidence>
<evidence type="ECO:0000256" key="2">
    <source>
        <dbReference type="SAM" id="MobiDB-lite"/>
    </source>
</evidence>
<keyword evidence="1" id="KW-0175">Coiled coil</keyword>
<feature type="coiled-coil region" evidence="1">
    <location>
        <begin position="1221"/>
        <end position="1255"/>
    </location>
</feature>
<feature type="region of interest" description="Disordered" evidence="2">
    <location>
        <begin position="1052"/>
        <end position="1073"/>
    </location>
</feature>
<reference evidence="3 4" key="1">
    <citation type="submission" date="2015-04" db="EMBL/GenBank/DDBJ databases">
        <authorList>
            <consortium name="Pathogen Informatics"/>
        </authorList>
    </citation>
    <scope>NUCLEOTIDE SEQUENCE [LARGE SCALE GENOMIC DNA]</scope>
    <source>
        <strain evidence="3 4">SGS1</strain>
    </source>
</reference>
<sequence length="1548" mass="182334">MSFNINSTYKKTQLNNKTDDFFLRGFLKAHFLNKFEVMPKYNNGQNVHIKNVNNEHFERVSNDSWYDTSVLKKKKDIYLLCRDIKNNNSESKLDSTKLNESNLPKNILKSINDITSNENGKNNSYSLPHGSHSSYRHLPSVNMKAKKLYKITKINNSKKGNIKSSNLKFNNNKIFENKELEKSNYNINLNKLKSNITGFKNKIRKKKEIKNNFSKYKRENSSKNYKGLDFSNKNIENFLEKDNLNSLKTKILKIYGQNHHDKNGVYFINDLKKCKDAKAIEPDIFKENKNDEINEKIISTQIKKDECFTPSNTHNILENKNKIRNNLEIQEQYPFISDNYDNKCSVQEINFMNEISNKILHTDEEESFKTYEAFNKETNMNDEKKKEYNLEQQNILSNGKYKEKKIITNEKRINSLSNNYILNKYKFDNIRTKKSLSNLLRNIKEKKKKEILLESSLTNSELSEGKMIESVSRHSSKNIKSSFAVSKNISDENDMKLSYLSAQKMYYKTTINTEMSFIVDFKIYKPILMKNITHLCVYVDNKLLKNIYINEFPQNFSVVLQPKIKINNEKILVKVKNKLTNIKETNILNFIFLNNDKEVGYSYISIKNLLCLGQEGGVFVLVEDYKKKITNEEKKFIVSQITPFNKQEINILRPKIFLNYKIVCPKFLVESIPLCDIVTSRDKISYLEDMVREIYNFIQNSPLTNYVKNGKMLNLISDKNFKYKNTKNIKVSDNKKFYFRCNKLKSNEKCTAEKNEAVKKNYEINENKNNVLSPDEQQQNKLKKYRIHYKKNDNNKCKIDKITYINVSEKKSNSILGFNQNDSNAILGADYNVNEYNNDNTNCDVNNNENNMGNYDETDNENKSMNYKESNSDDNSVYYDKDIINKCYTGSNNINYISSNFNYVSSNLINNNIYNYNTTLKTNNNNNTKVESSNKSFDQIIGLDKSNNCPLYFDENKIYCNIEDSERESKNLNENIEVVTNITEVSLVNSEINYENVNTNKEKSINKEFSKENIINCSLNLNSETYNIEDIKKYIYNDIFNDDKIRENKNSEIQSELKNEKPHDSPEKKDVRKISNKKNLKKECYEEKINIEDDKENEEFRGIVSEKKKKKLDDIYNEIEVNIKNKINQKCNYIIEKNNNSNVHIGYSKSQNFEISDIDLKHKSNEISNSKSNLKHDQILVSLNENNFNNTNNYIKTKDKEKYRKKKDNVAKLFYLNQETYKESKKKIEDLNNIIEENKRELELRKTEIEKLKHSYYNVNILYRVCYKKLLEIEKNKNTNEDDSLCKFNEIDDRKLKDSMISNNSFNKDKDPTLYKSNSLKENTLKILEENKMKNNYIILSKSPRKKSILKCIEADYNLNMCAPKNDKGKSYLDSIGEIMINTEFYNRKKANKIKNNSKEKINLINLQKGVKNYKETVNHENKEKELEILLKENEVFKGEINKLKLSDEEYLNIISSLKEENLLNNEEYGKINVPSSNKNAEKNYHNLFLYITKKKEFHIGVEKKNRYSNNTRFNLPLDLLYSYSHDETTDKNDLENEDVNHEEIRTK</sequence>
<dbReference type="OrthoDB" id="386903at2759"/>
<dbReference type="GeneID" id="39736922"/>
<dbReference type="Proteomes" id="UP000220158">
    <property type="component" value="Chromosome 11"/>
</dbReference>
<keyword evidence="4" id="KW-1185">Reference proteome</keyword>
<gene>
    <name evidence="3" type="ORF">PRELSG_1114500</name>
</gene>
<accession>A0A1J1HB29</accession>
<dbReference type="OMA" id="LLQCVYI"/>